<dbReference type="InterPro" id="IPR011517">
    <property type="entry name" value="RNA_pol_sigma70_ECF-like"/>
</dbReference>
<sequence length="222" mass="24248">MNVLPPEPVGDDDAAIPRPAVPFRDSAPSQDRAPGEITALLAAVRDADGDADAAWNRIYALLYRDLRRIARVHLHRHPGHAGSATSLIGRAWLRLAGAHATARNGAHLTSLIARAMRHAVLDEMRRVLTARRGGGEAERREADGAATDRPLLELIALDQALDALDALDARAARVVALRYFGGLEETAIAELEQITVRTVRRDWRRARAFLLCQLGEDRSTAL</sequence>
<evidence type="ECO:0000313" key="8">
    <source>
        <dbReference type="Proteomes" id="UP000249046"/>
    </source>
</evidence>
<feature type="domain" description="RNA polymerase sigma-70 ECF-like HTH" evidence="6">
    <location>
        <begin position="35"/>
        <end position="211"/>
    </location>
</feature>
<dbReference type="GO" id="GO:0006352">
    <property type="term" value="P:DNA-templated transcription initiation"/>
    <property type="evidence" value="ECO:0007669"/>
    <property type="project" value="InterPro"/>
</dbReference>
<evidence type="ECO:0000256" key="1">
    <source>
        <dbReference type="ARBA" id="ARBA00010641"/>
    </source>
</evidence>
<dbReference type="NCBIfam" id="TIGR02999">
    <property type="entry name" value="Sig-70_X6"/>
    <property type="match status" value="1"/>
</dbReference>
<dbReference type="InterPro" id="IPR053812">
    <property type="entry name" value="HTH_Sigma70_ECF-like"/>
</dbReference>
<dbReference type="InterPro" id="IPR014284">
    <property type="entry name" value="RNA_pol_sigma-70_dom"/>
</dbReference>
<dbReference type="Pfam" id="PF07638">
    <property type="entry name" value="Sigma70_ECF"/>
    <property type="match status" value="1"/>
</dbReference>
<gene>
    <name evidence="7" type="ORF">DI564_13435</name>
</gene>
<dbReference type="NCBIfam" id="TIGR02937">
    <property type="entry name" value="sigma70-ECF"/>
    <property type="match status" value="1"/>
</dbReference>
<comment type="caution">
    <text evidence="7">The sequence shown here is derived from an EMBL/GenBank/DDBJ whole genome shotgun (WGS) entry which is preliminary data.</text>
</comment>
<reference evidence="7 8" key="1">
    <citation type="submission" date="2017-08" db="EMBL/GenBank/DDBJ databases">
        <title>Infants hospitalized years apart are colonized by the same room-sourced microbial strains.</title>
        <authorList>
            <person name="Brooks B."/>
            <person name="Olm M.R."/>
            <person name="Firek B.A."/>
            <person name="Baker R."/>
            <person name="Thomas B.C."/>
            <person name="Morowitz M.J."/>
            <person name="Banfield J.F."/>
        </authorList>
    </citation>
    <scope>NUCLEOTIDE SEQUENCE [LARGE SCALE GENOMIC DNA]</scope>
    <source>
        <strain evidence="7">S2_005_003_R2_42</strain>
    </source>
</reference>
<protein>
    <recommendedName>
        <fullName evidence="6">RNA polymerase sigma-70 ECF-like HTH domain-containing protein</fullName>
    </recommendedName>
</protein>
<keyword evidence="3" id="KW-0731">Sigma factor</keyword>
<dbReference type="InterPro" id="IPR013324">
    <property type="entry name" value="RNA_pol_sigma_r3/r4-like"/>
</dbReference>
<dbReference type="InterPro" id="IPR039425">
    <property type="entry name" value="RNA_pol_sigma-70-like"/>
</dbReference>
<dbReference type="InterPro" id="IPR013325">
    <property type="entry name" value="RNA_pol_sigma_r2"/>
</dbReference>
<dbReference type="Gene3D" id="1.10.10.10">
    <property type="entry name" value="Winged helix-like DNA-binding domain superfamily/Winged helix DNA-binding domain"/>
    <property type="match status" value="1"/>
</dbReference>
<dbReference type="SUPFAM" id="SSF88659">
    <property type="entry name" value="Sigma3 and sigma4 domains of RNA polymerase sigma factors"/>
    <property type="match status" value="1"/>
</dbReference>
<dbReference type="Proteomes" id="UP000249046">
    <property type="component" value="Unassembled WGS sequence"/>
</dbReference>
<dbReference type="PANTHER" id="PTHR43133">
    <property type="entry name" value="RNA POLYMERASE ECF-TYPE SIGMA FACTO"/>
    <property type="match status" value="1"/>
</dbReference>
<dbReference type="PANTHER" id="PTHR43133:SF39">
    <property type="entry name" value="SIMILAR TO RNA POLYMERASE SIGMA-E FACTOR"/>
    <property type="match status" value="1"/>
</dbReference>
<comment type="similarity">
    <text evidence="1">Belongs to the sigma-70 factor family. ECF subfamily.</text>
</comment>
<dbReference type="AlphaFoldDB" id="A0A2W5KBD2"/>
<keyword evidence="4" id="KW-0804">Transcription</keyword>
<evidence type="ECO:0000313" key="7">
    <source>
        <dbReference type="EMBL" id="PZQ12285.1"/>
    </source>
</evidence>
<evidence type="ECO:0000256" key="5">
    <source>
        <dbReference type="SAM" id="MobiDB-lite"/>
    </source>
</evidence>
<evidence type="ECO:0000256" key="3">
    <source>
        <dbReference type="ARBA" id="ARBA00023082"/>
    </source>
</evidence>
<dbReference type="EMBL" id="QFPO01000013">
    <property type="protein sequence ID" value="PZQ12285.1"/>
    <property type="molecule type" value="Genomic_DNA"/>
</dbReference>
<evidence type="ECO:0000256" key="2">
    <source>
        <dbReference type="ARBA" id="ARBA00023015"/>
    </source>
</evidence>
<evidence type="ECO:0000256" key="4">
    <source>
        <dbReference type="ARBA" id="ARBA00023163"/>
    </source>
</evidence>
<dbReference type="SUPFAM" id="SSF88946">
    <property type="entry name" value="Sigma2 domain of RNA polymerase sigma factors"/>
    <property type="match status" value="1"/>
</dbReference>
<keyword evidence="2" id="KW-0805">Transcription regulation</keyword>
<dbReference type="GO" id="GO:0016987">
    <property type="term" value="F:sigma factor activity"/>
    <property type="evidence" value="ECO:0007669"/>
    <property type="project" value="UniProtKB-KW"/>
</dbReference>
<organism evidence="7 8">
    <name type="scientific">Rhodanobacter denitrificans</name>
    <dbReference type="NCBI Taxonomy" id="666685"/>
    <lineage>
        <taxon>Bacteria</taxon>
        <taxon>Pseudomonadati</taxon>
        <taxon>Pseudomonadota</taxon>
        <taxon>Gammaproteobacteria</taxon>
        <taxon>Lysobacterales</taxon>
        <taxon>Rhodanobacteraceae</taxon>
        <taxon>Rhodanobacter</taxon>
    </lineage>
</organism>
<name>A0A2W5KBD2_9GAMM</name>
<feature type="region of interest" description="Disordered" evidence="5">
    <location>
        <begin position="1"/>
        <end position="32"/>
    </location>
</feature>
<evidence type="ECO:0000259" key="6">
    <source>
        <dbReference type="Pfam" id="PF07638"/>
    </source>
</evidence>
<accession>A0A2W5KBD2</accession>
<proteinExistence type="inferred from homology"/>
<dbReference type="InterPro" id="IPR036388">
    <property type="entry name" value="WH-like_DNA-bd_sf"/>
</dbReference>